<accession>F2LUA1</accession>
<gene>
    <name evidence="1" type="ordered locus">Hipma_1614</name>
</gene>
<keyword evidence="2" id="KW-1185">Reference proteome</keyword>
<dbReference type="eggNOG" id="ENOG5030ZCW">
    <property type="taxonomic scope" value="Bacteria"/>
</dbReference>
<dbReference type="KEGG" id="hmr:Hipma_1614"/>
<evidence type="ECO:0008006" key="3">
    <source>
        <dbReference type="Google" id="ProtNLM"/>
    </source>
</evidence>
<evidence type="ECO:0000313" key="1">
    <source>
        <dbReference type="EMBL" id="AEA34564.1"/>
    </source>
</evidence>
<reference evidence="1 2" key="1">
    <citation type="journal article" date="2011" name="Stand. Genomic Sci.">
        <title>Complete genome sequence of the thermophilic sulfur-reducer Hippea maritima type strain (MH(2)).</title>
        <authorList>
            <person name="Huntemann M."/>
            <person name="Lu M."/>
            <person name="Nolan M."/>
            <person name="Lapidus A."/>
            <person name="Lucas S."/>
            <person name="Hammon N."/>
            <person name="Deshpande S."/>
            <person name="Cheng J.F."/>
            <person name="Tapia R."/>
            <person name="Han C."/>
            <person name="Goodwin L."/>
            <person name="Pitluck S."/>
            <person name="Liolios K."/>
            <person name="Pagani I."/>
            <person name="Ivanova N."/>
            <person name="Ovchinikova G."/>
            <person name="Pati A."/>
            <person name="Chen A."/>
            <person name="Palaniappan K."/>
            <person name="Land M."/>
            <person name="Hauser L."/>
            <person name="Jeffries C.D."/>
            <person name="Detter J.C."/>
            <person name="Brambilla E.M."/>
            <person name="Rohde M."/>
            <person name="Spring S."/>
            <person name="Goker M."/>
            <person name="Woyke T."/>
            <person name="Bristow J."/>
            <person name="Eisen J.A."/>
            <person name="Markowitz V."/>
            <person name="Hugenholtz P."/>
            <person name="Kyrpides N.C."/>
            <person name="Klenk H.P."/>
            <person name="Mavromatis K."/>
        </authorList>
    </citation>
    <scope>NUCLEOTIDE SEQUENCE [LARGE SCALE GENOMIC DNA]</scope>
    <source>
        <strain evidence="2">ATCC 700847 / DSM 10411 / MH2</strain>
    </source>
</reference>
<dbReference type="EMBL" id="CP002606">
    <property type="protein sequence ID" value="AEA34564.1"/>
    <property type="molecule type" value="Genomic_DNA"/>
</dbReference>
<dbReference type="RefSeq" id="WP_013682590.1">
    <property type="nucleotide sequence ID" value="NC_015318.1"/>
</dbReference>
<proteinExistence type="predicted"/>
<dbReference type="Proteomes" id="UP000008139">
    <property type="component" value="Chromosome"/>
</dbReference>
<name>F2LUA1_HIPMA</name>
<sequence length="316" mass="37056">MRKSLVFLPLLFFLISCQPKKQNPCNIKTNNFSLSNNTILLETKNNKSCRGFKIKLIYNKEIFTFYVNFEPKIVNNAPPYGFSVKIPNKDYLSLGVDGNIFERNLPVYLRNESKIEILKDYVLVRWVIKPKDINRISKIEIGNVIIKHPSNKDCQLTYNDYLTTPRQKPTFYPFDKFLNFCKSKWLIERKDKPFRVIFRVSDEDIKELQKRGNVALLSFLGFVKQKTQAFGDRCNIHILLYDSKNYKRLNPTGFRFHLKKLNKEAYEMSFDEESVAVASGGVYVIRTTSSEYWGKSRIIICKKGEYYVAILVRSKI</sequence>
<dbReference type="PROSITE" id="PS51257">
    <property type="entry name" value="PROKAR_LIPOPROTEIN"/>
    <property type="match status" value="1"/>
</dbReference>
<dbReference type="AlphaFoldDB" id="F2LUA1"/>
<dbReference type="InParanoid" id="F2LUA1"/>
<organism evidence="1 2">
    <name type="scientific">Hippea maritima (strain ATCC 700847 / DSM 10411 / MH2)</name>
    <dbReference type="NCBI Taxonomy" id="760142"/>
    <lineage>
        <taxon>Bacteria</taxon>
        <taxon>Pseudomonadati</taxon>
        <taxon>Campylobacterota</taxon>
        <taxon>Desulfurellia</taxon>
        <taxon>Desulfurellales</taxon>
        <taxon>Hippeaceae</taxon>
        <taxon>Hippea</taxon>
    </lineage>
</organism>
<dbReference type="OrthoDB" id="66249at2"/>
<dbReference type="HOGENOM" id="CLU_879336_0_0_7"/>
<reference evidence="2" key="2">
    <citation type="submission" date="2011-03" db="EMBL/GenBank/DDBJ databases">
        <title>The complete genome of Hippea maritima DSM 10411.</title>
        <authorList>
            <consortium name="US DOE Joint Genome Institute (JGI-PGF)"/>
            <person name="Lucas S."/>
            <person name="Copeland A."/>
            <person name="Lapidus A."/>
            <person name="Bruce D."/>
            <person name="Goodwin L."/>
            <person name="Pitluck S."/>
            <person name="Peters L."/>
            <person name="Kyrpides N."/>
            <person name="Mavromatis K."/>
            <person name="Pagani I."/>
            <person name="Ivanova N."/>
            <person name="Mikhailova N."/>
            <person name="Lu M."/>
            <person name="Detter J.C."/>
            <person name="Tapia R."/>
            <person name="Han C."/>
            <person name="Land M."/>
            <person name="Hauser L."/>
            <person name="Markowitz V."/>
            <person name="Cheng J.-F."/>
            <person name="Hugenholtz P."/>
            <person name="Woyke T."/>
            <person name="Wu D."/>
            <person name="Spring S."/>
            <person name="Schroeder M."/>
            <person name="Brambilla E."/>
            <person name="Klenk H.-P."/>
            <person name="Eisen J.A."/>
        </authorList>
    </citation>
    <scope>NUCLEOTIDE SEQUENCE [LARGE SCALE GENOMIC DNA]</scope>
    <source>
        <strain evidence="2">ATCC 700847 / DSM 10411 / MH2</strain>
    </source>
</reference>
<evidence type="ECO:0000313" key="2">
    <source>
        <dbReference type="Proteomes" id="UP000008139"/>
    </source>
</evidence>
<protein>
    <recommendedName>
        <fullName evidence="3">Lipoprotein</fullName>
    </recommendedName>
</protein>
<dbReference type="STRING" id="760142.Hipma_1614"/>